<evidence type="ECO:0000256" key="1">
    <source>
        <dbReference type="SAM" id="Phobius"/>
    </source>
</evidence>
<feature type="transmembrane region" description="Helical" evidence="1">
    <location>
        <begin position="111"/>
        <end position="131"/>
    </location>
</feature>
<sequence length="267" mass="30387">MVQIYALLGVREPFDPELHWVTSWAFPRSVYAAIRLFLALYTLISALVDVALTAKSGGVFGYYSYFTNLSYIGIVSWFWASGVQTAFFAFREKTGYPLQRWPRFLRFMHSLLFTTIAVYPIIVLVVVWAILYDPVVYWANTYNTWDEISGHIINSVLITFEVIFSDIGPMPWWHMLFIVIGLALYLGLAYITRASQGFYTYSFLNPATQHAKLAGYIVGIGLGGCVVFILMRYIIVLRVRLTRGMRELRAVEAAGHVKQVDDSGEKA</sequence>
<dbReference type="STRING" id="1353952.A0A165F954"/>
<keyword evidence="1" id="KW-1133">Transmembrane helix</keyword>
<reference evidence="2 3" key="1">
    <citation type="journal article" date="2016" name="Mol. Biol. Evol.">
        <title>Comparative Genomics of Early-Diverging Mushroom-Forming Fungi Provides Insights into the Origins of Lignocellulose Decay Capabilities.</title>
        <authorList>
            <person name="Nagy L.G."/>
            <person name="Riley R."/>
            <person name="Tritt A."/>
            <person name="Adam C."/>
            <person name="Daum C."/>
            <person name="Floudas D."/>
            <person name="Sun H."/>
            <person name="Yadav J.S."/>
            <person name="Pangilinan J."/>
            <person name="Larsson K.H."/>
            <person name="Matsuura K."/>
            <person name="Barry K."/>
            <person name="Labutti K."/>
            <person name="Kuo R."/>
            <person name="Ohm R.A."/>
            <person name="Bhattacharya S.S."/>
            <person name="Shirouzu T."/>
            <person name="Yoshinaga Y."/>
            <person name="Martin F.M."/>
            <person name="Grigoriev I.V."/>
            <person name="Hibbett D.S."/>
        </authorList>
    </citation>
    <scope>NUCLEOTIDE SEQUENCE [LARGE SCALE GENOMIC DNA]</scope>
    <source>
        <strain evidence="2 3">HHB12733</strain>
    </source>
</reference>
<feature type="transmembrane region" description="Helical" evidence="1">
    <location>
        <begin position="69"/>
        <end position="90"/>
    </location>
</feature>
<evidence type="ECO:0000313" key="3">
    <source>
        <dbReference type="Proteomes" id="UP000076842"/>
    </source>
</evidence>
<accession>A0A165F954</accession>
<evidence type="ECO:0008006" key="4">
    <source>
        <dbReference type="Google" id="ProtNLM"/>
    </source>
</evidence>
<feature type="transmembrane region" description="Helical" evidence="1">
    <location>
        <begin position="36"/>
        <end position="63"/>
    </location>
</feature>
<keyword evidence="1" id="KW-0812">Transmembrane</keyword>
<dbReference type="EMBL" id="KV423978">
    <property type="protein sequence ID" value="KZT56414.1"/>
    <property type="molecule type" value="Genomic_DNA"/>
</dbReference>
<proteinExistence type="predicted"/>
<dbReference type="PANTHER" id="PTHR12242">
    <property type="entry name" value="OS02G0130600 PROTEIN-RELATED"/>
    <property type="match status" value="1"/>
</dbReference>
<dbReference type="InParanoid" id="A0A165F954"/>
<name>A0A165F954_9BASI</name>
<dbReference type="AlphaFoldDB" id="A0A165F954"/>
<protein>
    <recommendedName>
        <fullName evidence="4">FAR-17a/AIG1-like protein</fullName>
    </recommendedName>
</protein>
<dbReference type="Proteomes" id="UP000076842">
    <property type="component" value="Unassembled WGS sequence"/>
</dbReference>
<dbReference type="OrthoDB" id="419711at2759"/>
<keyword evidence="1" id="KW-0472">Membrane</keyword>
<feature type="transmembrane region" description="Helical" evidence="1">
    <location>
        <begin position="151"/>
        <end position="168"/>
    </location>
</feature>
<evidence type="ECO:0000313" key="2">
    <source>
        <dbReference type="EMBL" id="KZT56414.1"/>
    </source>
</evidence>
<organism evidence="2 3">
    <name type="scientific">Calocera cornea HHB12733</name>
    <dbReference type="NCBI Taxonomy" id="1353952"/>
    <lineage>
        <taxon>Eukaryota</taxon>
        <taxon>Fungi</taxon>
        <taxon>Dikarya</taxon>
        <taxon>Basidiomycota</taxon>
        <taxon>Agaricomycotina</taxon>
        <taxon>Dacrymycetes</taxon>
        <taxon>Dacrymycetales</taxon>
        <taxon>Dacrymycetaceae</taxon>
        <taxon>Calocera</taxon>
    </lineage>
</organism>
<dbReference type="PANTHER" id="PTHR12242:SF1">
    <property type="entry name" value="MYND-TYPE DOMAIN-CONTAINING PROTEIN"/>
    <property type="match status" value="1"/>
</dbReference>
<dbReference type="GO" id="GO:0016020">
    <property type="term" value="C:membrane"/>
    <property type="evidence" value="ECO:0007669"/>
    <property type="project" value="TreeGrafter"/>
</dbReference>
<feature type="transmembrane region" description="Helical" evidence="1">
    <location>
        <begin position="175"/>
        <end position="193"/>
    </location>
</feature>
<feature type="transmembrane region" description="Helical" evidence="1">
    <location>
        <begin position="213"/>
        <end position="235"/>
    </location>
</feature>
<gene>
    <name evidence="2" type="ORF">CALCODRAFT_483992</name>
</gene>
<keyword evidence="3" id="KW-1185">Reference proteome</keyword>